<dbReference type="InParanoid" id="E0VWU0"/>
<dbReference type="VEuPathDB" id="VectorBase:PHUM491040"/>
<accession>E0VWU0</accession>
<protein>
    <recommendedName>
        <fullName evidence="2">Brinker DNA-binding domain-containing protein</fullName>
    </recommendedName>
</protein>
<organism>
    <name type="scientific">Pediculus humanus subsp. corporis</name>
    <name type="common">Body louse</name>
    <dbReference type="NCBI Taxonomy" id="121224"/>
    <lineage>
        <taxon>Eukaryota</taxon>
        <taxon>Metazoa</taxon>
        <taxon>Ecdysozoa</taxon>
        <taxon>Arthropoda</taxon>
        <taxon>Hexapoda</taxon>
        <taxon>Insecta</taxon>
        <taxon>Pterygota</taxon>
        <taxon>Neoptera</taxon>
        <taxon>Paraneoptera</taxon>
        <taxon>Psocodea</taxon>
        <taxon>Troctomorpha</taxon>
        <taxon>Phthiraptera</taxon>
        <taxon>Anoplura</taxon>
        <taxon>Pediculidae</taxon>
        <taxon>Pediculus</taxon>
    </lineage>
</organism>
<evidence type="ECO:0000259" key="2">
    <source>
        <dbReference type="Pfam" id="PF09607"/>
    </source>
</evidence>
<dbReference type="SUPFAM" id="SSF48295">
    <property type="entry name" value="TrpR-like"/>
    <property type="match status" value="1"/>
</dbReference>
<feature type="domain" description="Brinker DNA-binding" evidence="2">
    <location>
        <begin position="542"/>
        <end position="595"/>
    </location>
</feature>
<dbReference type="Proteomes" id="UP000009046">
    <property type="component" value="Unassembled WGS sequence"/>
</dbReference>
<evidence type="ECO:0000313" key="4">
    <source>
        <dbReference type="EnsemblMetazoa" id="PHUM491040-PA"/>
    </source>
</evidence>
<dbReference type="EnsemblMetazoa" id="PHUM491040-RA">
    <property type="protein sequence ID" value="PHUM491040-PA"/>
    <property type="gene ID" value="PHUM491040"/>
</dbReference>
<dbReference type="EMBL" id="AAZO01005939">
    <property type="status" value="NOT_ANNOTATED_CDS"/>
    <property type="molecule type" value="Genomic_DNA"/>
</dbReference>
<evidence type="ECO:0000313" key="3">
    <source>
        <dbReference type="EMBL" id="EEB17846.1"/>
    </source>
</evidence>
<dbReference type="Pfam" id="PF09607">
    <property type="entry name" value="BrkDBD"/>
    <property type="match status" value="2"/>
</dbReference>
<sequence length="769" mass="87430">MAQGLDVRSLSSAKSPPIDSKTGGESIKRTRGVGSRRIFSPHFKLQVLDSYRYDADCRGNQRATARKYNIHRRQIQKWLQCEQSLRTSVEKSVKNENSNFVPLKPSSKKILIDDVKTESSSSSSITSKQQTAIQFSRLGRNAGDDDKLMADEKIHAKTKYKNDNNNIYNGVEDSKIQVQNLKRVAQKLYPSLQNVSCLTEDKLTTTTTNSGRILDSEKKYFHTDEIPRSDILPEEFPARKIHHEDGLPEDKTHKLKIKDVVDNCQSGLTWTTSENICGPKLLCSSNASVLKCPVQKNNMGDTGVQEMCVLDTNKNVLLCSQSFFNKPESNCLPDVSISKIESSSNDVRSKILNSYDCTKSFSPKRKWIKESMQDMLEEDSEPPQENPSSLPIKQRVKMNLRSIPESFHQKPDEDAIKSSRGSSFSNFTIEKICSKETTKETSRRPSIISSCHGDFSQPFNYSCRLPPPLTTSLSTCVSPDDEMPPYGDVERTLMTSYDSYNYPLDVSLKEEKISDGEDVDVDVLSTTPVEKKSFDFTNYNFGKRRSFSVQFKLTVLDAFYNDKDCNKNQRATARKFNINRRQVQKWLSQENDLRSESSLKNGKYLQRQRLASGDNRDASDVSCTRCPQHCFLGRNDDLMSFDDTIQVNVKHCSDDECFARRMGRRSRSMMRDKLDAAGGENHGKTANLTGGVEYYNKNALFPGDLKTTTYYQNYFYPENNGGMIYHHDAIFGWPHHLNSSALGVPNFQSCLSTWHHNIDYCHDNPPKIY</sequence>
<dbReference type="Gene3D" id="1.10.10.60">
    <property type="entry name" value="Homeodomain-like"/>
    <property type="match status" value="2"/>
</dbReference>
<dbReference type="RefSeq" id="XP_002430584.1">
    <property type="nucleotide sequence ID" value="XM_002430539.1"/>
</dbReference>
<dbReference type="AlphaFoldDB" id="E0VWU0"/>
<dbReference type="CTD" id="8235767"/>
<dbReference type="STRING" id="121224.E0VWU0"/>
<dbReference type="GeneID" id="8235767"/>
<name>E0VWU0_PEDHC</name>
<dbReference type="EMBL" id="DS235824">
    <property type="protein sequence ID" value="EEB17846.1"/>
    <property type="molecule type" value="Genomic_DNA"/>
</dbReference>
<evidence type="ECO:0000256" key="1">
    <source>
        <dbReference type="SAM" id="MobiDB-lite"/>
    </source>
</evidence>
<feature type="region of interest" description="Disordered" evidence="1">
    <location>
        <begin position="1"/>
        <end position="32"/>
    </location>
</feature>
<gene>
    <name evidence="4" type="primary">8235767</name>
    <name evidence="3" type="ORF">Phum_PHUM491040</name>
</gene>
<dbReference type="GO" id="GO:0043565">
    <property type="term" value="F:sequence-specific DNA binding"/>
    <property type="evidence" value="ECO:0007669"/>
    <property type="project" value="InterPro"/>
</dbReference>
<reference evidence="4" key="3">
    <citation type="submission" date="2020-05" db="UniProtKB">
        <authorList>
            <consortium name="EnsemblMetazoa"/>
        </authorList>
    </citation>
    <scope>IDENTIFICATION</scope>
    <source>
        <strain evidence="4">USDA</strain>
    </source>
</reference>
<evidence type="ECO:0000313" key="5">
    <source>
        <dbReference type="Proteomes" id="UP000009046"/>
    </source>
</evidence>
<proteinExistence type="predicted"/>
<dbReference type="PANTHER" id="PTHR33215">
    <property type="entry name" value="PROTEIN DISTAL ANTENNA"/>
    <property type="match status" value="1"/>
</dbReference>
<reference evidence="3" key="1">
    <citation type="submission" date="2007-04" db="EMBL/GenBank/DDBJ databases">
        <title>Annotation of Pediculus humanus corporis strain USDA.</title>
        <authorList>
            <person name="Kirkness E."/>
            <person name="Hannick L."/>
            <person name="Hass B."/>
            <person name="Bruggner R."/>
            <person name="Lawson D."/>
            <person name="Bidwell S."/>
            <person name="Joardar V."/>
            <person name="Caler E."/>
            <person name="Walenz B."/>
            <person name="Inman J."/>
            <person name="Schobel S."/>
            <person name="Galinsky K."/>
            <person name="Amedeo P."/>
            <person name="Strausberg R."/>
        </authorList>
    </citation>
    <scope>NUCLEOTIDE SEQUENCE</scope>
    <source>
        <strain evidence="3">USDA</strain>
    </source>
</reference>
<dbReference type="HOGENOM" id="CLU_363419_0_0_1"/>
<dbReference type="KEGG" id="phu:Phum_PHUM491040"/>
<dbReference type="PANTHER" id="PTHR33215:SF13">
    <property type="entry name" value="PROTEIN DISTAL ANTENNA"/>
    <property type="match status" value="1"/>
</dbReference>
<dbReference type="eggNOG" id="ENOG502S9FA">
    <property type="taxonomic scope" value="Eukaryota"/>
</dbReference>
<dbReference type="OrthoDB" id="7764420at2759"/>
<dbReference type="InterPro" id="IPR051839">
    <property type="entry name" value="RD_transcriptional_regulator"/>
</dbReference>
<feature type="domain" description="Brinker DNA-binding" evidence="2">
    <location>
        <begin position="34"/>
        <end position="89"/>
    </location>
</feature>
<dbReference type="InterPro" id="IPR010921">
    <property type="entry name" value="Trp_repressor/repl_initiator"/>
</dbReference>
<dbReference type="InterPro" id="IPR018586">
    <property type="entry name" value="Brinker_DNA-bd"/>
</dbReference>
<keyword evidence="5" id="KW-1185">Reference proteome</keyword>
<reference evidence="3" key="2">
    <citation type="submission" date="2007-04" db="EMBL/GenBank/DDBJ databases">
        <title>The genome of the human body louse.</title>
        <authorList>
            <consortium name="The Human Body Louse Genome Consortium"/>
            <person name="Kirkness E."/>
            <person name="Walenz B."/>
            <person name="Hass B."/>
            <person name="Bruggner R."/>
            <person name="Strausberg R."/>
        </authorList>
    </citation>
    <scope>NUCLEOTIDE SEQUENCE</scope>
    <source>
        <strain evidence="3">USDA</strain>
    </source>
</reference>